<dbReference type="Proteomes" id="UP001180020">
    <property type="component" value="Unassembled WGS sequence"/>
</dbReference>
<sequence length="65" mass="7660">MTQDQGLTIRQNLSRQRLLRRRSVDDRGWMPLHIVARKGDRKEKIDIGEWKSSIVQVQMLSAPLF</sequence>
<evidence type="ECO:0000313" key="2">
    <source>
        <dbReference type="Proteomes" id="UP001180020"/>
    </source>
</evidence>
<organism evidence="1 2">
    <name type="scientific">Acorus calamus</name>
    <name type="common">Sweet flag</name>
    <dbReference type="NCBI Taxonomy" id="4465"/>
    <lineage>
        <taxon>Eukaryota</taxon>
        <taxon>Viridiplantae</taxon>
        <taxon>Streptophyta</taxon>
        <taxon>Embryophyta</taxon>
        <taxon>Tracheophyta</taxon>
        <taxon>Spermatophyta</taxon>
        <taxon>Magnoliopsida</taxon>
        <taxon>Liliopsida</taxon>
        <taxon>Acoraceae</taxon>
        <taxon>Acorus</taxon>
    </lineage>
</organism>
<reference evidence="1" key="2">
    <citation type="submission" date="2023-06" db="EMBL/GenBank/DDBJ databases">
        <authorList>
            <person name="Ma L."/>
            <person name="Liu K.-W."/>
            <person name="Li Z."/>
            <person name="Hsiao Y.-Y."/>
            <person name="Qi Y."/>
            <person name="Fu T."/>
            <person name="Tang G."/>
            <person name="Zhang D."/>
            <person name="Sun W.-H."/>
            <person name="Liu D.-K."/>
            <person name="Li Y."/>
            <person name="Chen G.-Z."/>
            <person name="Liu X.-D."/>
            <person name="Liao X.-Y."/>
            <person name="Jiang Y.-T."/>
            <person name="Yu X."/>
            <person name="Hao Y."/>
            <person name="Huang J."/>
            <person name="Zhao X.-W."/>
            <person name="Ke S."/>
            <person name="Chen Y.-Y."/>
            <person name="Wu W.-L."/>
            <person name="Hsu J.-L."/>
            <person name="Lin Y.-F."/>
            <person name="Huang M.-D."/>
            <person name="Li C.-Y."/>
            <person name="Huang L."/>
            <person name="Wang Z.-W."/>
            <person name="Zhao X."/>
            <person name="Zhong W.-Y."/>
            <person name="Peng D.-H."/>
            <person name="Ahmad S."/>
            <person name="Lan S."/>
            <person name="Zhang J.-S."/>
            <person name="Tsai W.-C."/>
            <person name="Van De Peer Y."/>
            <person name="Liu Z.-J."/>
        </authorList>
    </citation>
    <scope>NUCLEOTIDE SEQUENCE</scope>
    <source>
        <strain evidence="1">CP</strain>
        <tissue evidence="1">Leaves</tissue>
    </source>
</reference>
<accession>A0AAV9CBD3</accession>
<comment type="caution">
    <text evidence="1">The sequence shown here is derived from an EMBL/GenBank/DDBJ whole genome shotgun (WGS) entry which is preliminary data.</text>
</comment>
<keyword evidence="2" id="KW-1185">Reference proteome</keyword>
<dbReference type="EMBL" id="JAUJYO010000020">
    <property type="protein sequence ID" value="KAK1286032.1"/>
    <property type="molecule type" value="Genomic_DNA"/>
</dbReference>
<proteinExistence type="predicted"/>
<evidence type="ECO:0000313" key="1">
    <source>
        <dbReference type="EMBL" id="KAK1286032.1"/>
    </source>
</evidence>
<name>A0AAV9CBD3_ACOCL</name>
<dbReference type="AlphaFoldDB" id="A0AAV9CBD3"/>
<reference evidence="1" key="1">
    <citation type="journal article" date="2023" name="Nat. Commun.">
        <title>Diploid and tetraploid genomes of Acorus and the evolution of monocots.</title>
        <authorList>
            <person name="Ma L."/>
            <person name="Liu K.W."/>
            <person name="Li Z."/>
            <person name="Hsiao Y.Y."/>
            <person name="Qi Y."/>
            <person name="Fu T."/>
            <person name="Tang G.D."/>
            <person name="Zhang D."/>
            <person name="Sun W.H."/>
            <person name="Liu D.K."/>
            <person name="Li Y."/>
            <person name="Chen G.Z."/>
            <person name="Liu X.D."/>
            <person name="Liao X.Y."/>
            <person name="Jiang Y.T."/>
            <person name="Yu X."/>
            <person name="Hao Y."/>
            <person name="Huang J."/>
            <person name="Zhao X.W."/>
            <person name="Ke S."/>
            <person name="Chen Y.Y."/>
            <person name="Wu W.L."/>
            <person name="Hsu J.L."/>
            <person name="Lin Y.F."/>
            <person name="Huang M.D."/>
            <person name="Li C.Y."/>
            <person name="Huang L."/>
            <person name="Wang Z.W."/>
            <person name="Zhao X."/>
            <person name="Zhong W.Y."/>
            <person name="Peng D.H."/>
            <person name="Ahmad S."/>
            <person name="Lan S."/>
            <person name="Zhang J.S."/>
            <person name="Tsai W.C."/>
            <person name="Van de Peer Y."/>
            <person name="Liu Z.J."/>
        </authorList>
    </citation>
    <scope>NUCLEOTIDE SEQUENCE</scope>
    <source>
        <strain evidence="1">CP</strain>
    </source>
</reference>
<gene>
    <name evidence="1" type="ORF">QJS10_CPB20g01097</name>
</gene>
<protein>
    <submittedName>
        <fullName evidence="1">Uncharacterized protein</fullName>
    </submittedName>
</protein>